<dbReference type="HOGENOM" id="CLU_016205_0_0_1"/>
<reference evidence="2 3" key="1">
    <citation type="journal article" date="2014" name="PLoS Genet.">
        <title>Analysis of the Phlebiopsis gigantea genome, transcriptome and secretome provides insight into its pioneer colonization strategies of wood.</title>
        <authorList>
            <person name="Hori C."/>
            <person name="Ishida T."/>
            <person name="Igarashi K."/>
            <person name="Samejima M."/>
            <person name="Suzuki H."/>
            <person name="Master E."/>
            <person name="Ferreira P."/>
            <person name="Ruiz-Duenas F.J."/>
            <person name="Held B."/>
            <person name="Canessa P."/>
            <person name="Larrondo L.F."/>
            <person name="Schmoll M."/>
            <person name="Druzhinina I.S."/>
            <person name="Kubicek C.P."/>
            <person name="Gaskell J.A."/>
            <person name="Kersten P."/>
            <person name="St John F."/>
            <person name="Glasner J."/>
            <person name="Sabat G."/>
            <person name="Splinter BonDurant S."/>
            <person name="Syed K."/>
            <person name="Yadav J."/>
            <person name="Mgbeahuruike A.C."/>
            <person name="Kovalchuk A."/>
            <person name="Asiegbu F.O."/>
            <person name="Lackner G."/>
            <person name="Hoffmeister D."/>
            <person name="Rencoret J."/>
            <person name="Gutierrez A."/>
            <person name="Sun H."/>
            <person name="Lindquist E."/>
            <person name="Barry K."/>
            <person name="Riley R."/>
            <person name="Grigoriev I.V."/>
            <person name="Henrissat B."/>
            <person name="Kues U."/>
            <person name="Berka R.M."/>
            <person name="Martinez A.T."/>
            <person name="Covert S.F."/>
            <person name="Blanchette R.A."/>
            <person name="Cullen D."/>
        </authorList>
    </citation>
    <scope>NUCLEOTIDE SEQUENCE [LARGE SCALE GENOMIC DNA]</scope>
    <source>
        <strain evidence="2 3">11061_1 CR5-6</strain>
    </source>
</reference>
<dbReference type="OrthoDB" id="5362512at2759"/>
<evidence type="ECO:0000256" key="1">
    <source>
        <dbReference type="SAM" id="MobiDB-lite"/>
    </source>
</evidence>
<dbReference type="Proteomes" id="UP000053257">
    <property type="component" value="Unassembled WGS sequence"/>
</dbReference>
<sequence length="787" mass="89192">MDTGLLSFTTTLRSYFDHKNGGANAPPTGSDRNLPSSDESTESGDLSTPSNSWQASVYPSSESVLESVDGHDRSLPRVSFDAFLESGHALTEFEWDLEQAQTFSLLDIRDWWTKSSSISSEELGALVIKRRTTLWRLVLAQKHLGLSEAAFTVPVAPDTRPECYVLRPSDHGTHWRVPLQLVHLSPHAIPQELAAVQLYDAASVLARLNDIFGTNAEMEDSLELWLQSRIHAKMDLGLLYAYLRPWWRPWLASGEPFVGVLTRMSRRREEDSKLRAEAAEADPMSAGGRSAGASPRVINTRVPPRRVWDLYSDRVIPFFALPSARIPENLWAVSHCWVAASDRHDVWTSINGFQWPVPIPRRTTLDRIRIELLNLGAEYVFLDILCLRQYSTEDDERLRVYEWRLDVPTLGHIYRHEHHQTVIVYFNGLGRPFDIRLPVLKSQLHWFSRAWTLQETMVNWLPGGLRASIPGQAEGLYFTSYMRQAQHALGIPTCSPPCFATLLQAMHARPGYADKKPYDRVAALAYLLPSSRPAIYSKRWASPEEAWTALVEGLTRNERLALLAYEFPGTTSVVAKMTHALRVHWRPTWDEVMAYPRLPAEPHDCPYTEEEGLEGPVTHEWQRFYYHFVYVVEGCRTAGIGFVTLLSDGDDEFSVVSDSVLGTEVEGHRPRRSEKFRLESAIDLSDAIPFTLVGFGGLEWWVAGVREGTVDLGDGRIALRLHKFAGASNGLHMLTPSSSVCGKDVCYYSDICNLRRRFFVFRNAVGRLDYQGECYFESWSDIRDLCT</sequence>
<dbReference type="EMBL" id="KN840502">
    <property type="protein sequence ID" value="KIP07166.1"/>
    <property type="molecule type" value="Genomic_DNA"/>
</dbReference>
<protein>
    <recommendedName>
        <fullName evidence="4">Heterokaryon incompatibility domain-containing protein</fullName>
    </recommendedName>
</protein>
<organism evidence="2 3">
    <name type="scientific">Phlebiopsis gigantea (strain 11061_1 CR5-6)</name>
    <name type="common">White-rot fungus</name>
    <name type="synonym">Peniophora gigantea</name>
    <dbReference type="NCBI Taxonomy" id="745531"/>
    <lineage>
        <taxon>Eukaryota</taxon>
        <taxon>Fungi</taxon>
        <taxon>Dikarya</taxon>
        <taxon>Basidiomycota</taxon>
        <taxon>Agaricomycotina</taxon>
        <taxon>Agaricomycetes</taxon>
        <taxon>Polyporales</taxon>
        <taxon>Phanerochaetaceae</taxon>
        <taxon>Phlebiopsis</taxon>
    </lineage>
</organism>
<evidence type="ECO:0000313" key="2">
    <source>
        <dbReference type="EMBL" id="KIP07166.1"/>
    </source>
</evidence>
<evidence type="ECO:0000313" key="3">
    <source>
        <dbReference type="Proteomes" id="UP000053257"/>
    </source>
</evidence>
<keyword evidence="3" id="KW-1185">Reference proteome</keyword>
<evidence type="ECO:0008006" key="4">
    <source>
        <dbReference type="Google" id="ProtNLM"/>
    </source>
</evidence>
<accession>A0A0C3RYG5</accession>
<dbReference type="AlphaFoldDB" id="A0A0C3RYG5"/>
<proteinExistence type="predicted"/>
<feature type="region of interest" description="Disordered" evidence="1">
    <location>
        <begin position="274"/>
        <end position="295"/>
    </location>
</feature>
<name>A0A0C3RYG5_PHLG1</name>
<feature type="region of interest" description="Disordered" evidence="1">
    <location>
        <begin position="18"/>
        <end position="54"/>
    </location>
</feature>
<feature type="compositionally biased region" description="Polar residues" evidence="1">
    <location>
        <begin position="30"/>
        <end position="54"/>
    </location>
</feature>
<gene>
    <name evidence="2" type="ORF">PHLGIDRAFT_428889</name>
</gene>